<dbReference type="InterPro" id="IPR036188">
    <property type="entry name" value="FAD/NAD-bd_sf"/>
</dbReference>
<dbReference type="Pfam" id="PF01593">
    <property type="entry name" value="Amino_oxidase"/>
    <property type="match status" value="1"/>
</dbReference>
<feature type="signal peptide" evidence="1">
    <location>
        <begin position="1"/>
        <end position="16"/>
    </location>
</feature>
<dbReference type="Proteomes" id="UP001153620">
    <property type="component" value="Chromosome 3"/>
</dbReference>
<dbReference type="EMBL" id="OU895879">
    <property type="protein sequence ID" value="CAG9809765.1"/>
    <property type="molecule type" value="Genomic_DNA"/>
</dbReference>
<evidence type="ECO:0000313" key="3">
    <source>
        <dbReference type="EMBL" id="CAG9809765.1"/>
    </source>
</evidence>
<reference evidence="3" key="1">
    <citation type="submission" date="2022-01" db="EMBL/GenBank/DDBJ databases">
        <authorList>
            <person name="King R."/>
        </authorList>
    </citation>
    <scope>NUCLEOTIDE SEQUENCE</scope>
</reference>
<dbReference type="GO" id="GO:0046592">
    <property type="term" value="F:polyamine oxidase activity"/>
    <property type="evidence" value="ECO:0007669"/>
    <property type="project" value="TreeGrafter"/>
</dbReference>
<dbReference type="InterPro" id="IPR050281">
    <property type="entry name" value="Flavin_monoamine_oxidase"/>
</dbReference>
<dbReference type="PANTHER" id="PTHR10742">
    <property type="entry name" value="FLAVIN MONOAMINE OXIDASE"/>
    <property type="match status" value="1"/>
</dbReference>
<feature type="chain" id="PRO_5040357271" description="Amine oxidase domain-containing protein" evidence="1">
    <location>
        <begin position="17"/>
        <end position="492"/>
    </location>
</feature>
<accession>A0A9N9S5M5</accession>
<organism evidence="3 4">
    <name type="scientific">Chironomus riparius</name>
    <dbReference type="NCBI Taxonomy" id="315576"/>
    <lineage>
        <taxon>Eukaryota</taxon>
        <taxon>Metazoa</taxon>
        <taxon>Ecdysozoa</taxon>
        <taxon>Arthropoda</taxon>
        <taxon>Hexapoda</taxon>
        <taxon>Insecta</taxon>
        <taxon>Pterygota</taxon>
        <taxon>Neoptera</taxon>
        <taxon>Endopterygota</taxon>
        <taxon>Diptera</taxon>
        <taxon>Nematocera</taxon>
        <taxon>Chironomoidea</taxon>
        <taxon>Chironomidae</taxon>
        <taxon>Chironominae</taxon>
        <taxon>Chironomus</taxon>
    </lineage>
</organism>
<dbReference type="Gene3D" id="3.50.50.60">
    <property type="entry name" value="FAD/NAD(P)-binding domain"/>
    <property type="match status" value="1"/>
</dbReference>
<keyword evidence="4" id="KW-1185">Reference proteome</keyword>
<feature type="domain" description="Amine oxidase" evidence="2">
    <location>
        <begin position="28"/>
        <end position="488"/>
    </location>
</feature>
<reference evidence="3" key="2">
    <citation type="submission" date="2022-10" db="EMBL/GenBank/DDBJ databases">
        <authorList>
            <consortium name="ENA_rothamsted_submissions"/>
            <consortium name="culmorum"/>
            <person name="King R."/>
        </authorList>
    </citation>
    <scope>NUCLEOTIDE SEQUENCE</scope>
</reference>
<protein>
    <recommendedName>
        <fullName evidence="2">Amine oxidase domain-containing protein</fullName>
    </recommendedName>
</protein>
<evidence type="ECO:0000259" key="2">
    <source>
        <dbReference type="Pfam" id="PF01593"/>
    </source>
</evidence>
<dbReference type="AlphaFoldDB" id="A0A9N9S5M5"/>
<dbReference type="PRINTS" id="PR00411">
    <property type="entry name" value="PNDRDTASEI"/>
</dbReference>
<dbReference type="PANTHER" id="PTHR10742:SF398">
    <property type="entry name" value="AMINE OXIDASE DOMAIN-CONTAINING PROTEIN-RELATED"/>
    <property type="match status" value="1"/>
</dbReference>
<dbReference type="InterPro" id="IPR002937">
    <property type="entry name" value="Amino_oxidase"/>
</dbReference>
<gene>
    <name evidence="3" type="ORF">CHIRRI_LOCUS12585</name>
</gene>
<evidence type="ECO:0000313" key="4">
    <source>
        <dbReference type="Proteomes" id="UP001153620"/>
    </source>
</evidence>
<name>A0A9N9S5M5_9DIPT</name>
<evidence type="ECO:0000256" key="1">
    <source>
        <dbReference type="SAM" id="SignalP"/>
    </source>
</evidence>
<dbReference type="OrthoDB" id="5046242at2759"/>
<dbReference type="SUPFAM" id="SSF51905">
    <property type="entry name" value="FAD/NAD(P)-binding domain"/>
    <property type="match status" value="1"/>
</dbReference>
<proteinExistence type="predicted"/>
<keyword evidence="1" id="KW-0732">Signal</keyword>
<dbReference type="Gene3D" id="3.90.660.10">
    <property type="match status" value="1"/>
</dbReference>
<dbReference type="SUPFAM" id="SSF54373">
    <property type="entry name" value="FAD-linked reductases, C-terminal domain"/>
    <property type="match status" value="1"/>
</dbReference>
<sequence>MWRVTLIFAFISLTMAVDKSVIIIGSGISGYSAASKLLENGFNDVIILEAEDRIGGRINTIPYDDGFIDLGAQWVHGQQGNIIYEMTHEHFDFGTTPFDDIPFTFLLSNGTKPNQELINAISKLCFEIDHKIYTGDTFTGSFGDMFIGIYDGIVANGSSPVFKDLDPVIVKMMKETSERNINGYAAIKSWFDLSAKLCAREELAQGSQHNTWRRKGFKTVFDFISKKLPDPSQHIDIESKVQLNKKVTNIKYNINDVNNKAVITCADGSAYEAKHVIFTPSLGVLKKYHESLFTPALPEQKVLAIKLYGFGAAGKIFLEFDESFWIEEGEPFVAYQFLWLDADKEEVKAANREWMLGISAFYMVDEFPNMLEAYLGGPNIEEFEASSDEKIINDCMWAFEKFLGKTLPRPKAMIKTNWLTNENFLGAYSYPSMDAEKAGVGIQELAESINNNDGKPILLFAGSAMDEKYPGNTHAGVRTGFRAADEIISIYQ</sequence>